<gene>
    <name evidence="1" type="ORF">RHMOL_Rhmol02G0042300</name>
</gene>
<protein>
    <submittedName>
        <fullName evidence="1">Uncharacterized protein</fullName>
    </submittedName>
</protein>
<reference evidence="1" key="1">
    <citation type="submission" date="2022-02" db="EMBL/GenBank/DDBJ databases">
        <title>Plant Genome Project.</title>
        <authorList>
            <person name="Zhang R.-G."/>
        </authorList>
    </citation>
    <scope>NUCLEOTIDE SEQUENCE</scope>
    <source>
        <strain evidence="1">AT1</strain>
    </source>
</reference>
<sequence>MGKIDNCGNVGWSFGRKCQAFEFFLIAVSQSALKHKLLSQSHPNETPAVVDQEGILQLNSNTLPSDQAMAATVDTNSVVAMEILPLQFSPTAQQENPDEDFTEDGQVNFGCVGKEERKEKTQGRDRGKKKTTAVGISIPLEDILQLKGMSLKDAAKHLNGTHSQTYFSEKRKKFCSCFFQLDRLFS</sequence>
<dbReference type="Proteomes" id="UP001062846">
    <property type="component" value="Chromosome 2"/>
</dbReference>
<dbReference type="EMBL" id="CM046389">
    <property type="protein sequence ID" value="KAI8566457.1"/>
    <property type="molecule type" value="Genomic_DNA"/>
</dbReference>
<accession>A0ACC0PP09</accession>
<name>A0ACC0PP09_RHOML</name>
<keyword evidence="2" id="KW-1185">Reference proteome</keyword>
<comment type="caution">
    <text evidence="1">The sequence shown here is derived from an EMBL/GenBank/DDBJ whole genome shotgun (WGS) entry which is preliminary data.</text>
</comment>
<evidence type="ECO:0000313" key="2">
    <source>
        <dbReference type="Proteomes" id="UP001062846"/>
    </source>
</evidence>
<proteinExistence type="predicted"/>
<organism evidence="1 2">
    <name type="scientific">Rhododendron molle</name>
    <name type="common">Chinese azalea</name>
    <name type="synonym">Azalea mollis</name>
    <dbReference type="NCBI Taxonomy" id="49168"/>
    <lineage>
        <taxon>Eukaryota</taxon>
        <taxon>Viridiplantae</taxon>
        <taxon>Streptophyta</taxon>
        <taxon>Embryophyta</taxon>
        <taxon>Tracheophyta</taxon>
        <taxon>Spermatophyta</taxon>
        <taxon>Magnoliopsida</taxon>
        <taxon>eudicotyledons</taxon>
        <taxon>Gunneridae</taxon>
        <taxon>Pentapetalae</taxon>
        <taxon>asterids</taxon>
        <taxon>Ericales</taxon>
        <taxon>Ericaceae</taxon>
        <taxon>Ericoideae</taxon>
        <taxon>Rhodoreae</taxon>
        <taxon>Rhododendron</taxon>
    </lineage>
</organism>
<evidence type="ECO:0000313" key="1">
    <source>
        <dbReference type="EMBL" id="KAI8566457.1"/>
    </source>
</evidence>